<protein>
    <submittedName>
        <fullName evidence="1">Uncharacterized protein</fullName>
    </submittedName>
</protein>
<dbReference type="AlphaFoldDB" id="A0A4U9THU2"/>
<organism evidence="1">
    <name type="scientific">Serratia fonticola</name>
    <dbReference type="NCBI Taxonomy" id="47917"/>
    <lineage>
        <taxon>Bacteria</taxon>
        <taxon>Pseudomonadati</taxon>
        <taxon>Pseudomonadota</taxon>
        <taxon>Gammaproteobacteria</taxon>
        <taxon>Enterobacterales</taxon>
        <taxon>Yersiniaceae</taxon>
        <taxon>Serratia</taxon>
    </lineage>
</organism>
<name>A0A4U9THU2_SERFO</name>
<reference evidence="1" key="1">
    <citation type="submission" date="2019-05" db="EMBL/GenBank/DDBJ databases">
        <authorList>
            <consortium name="Pathogen Informatics"/>
        </authorList>
    </citation>
    <scope>NUCLEOTIDE SEQUENCE [LARGE SCALE GENOMIC DNA]</scope>
    <source>
        <strain evidence="1">NCTC12965</strain>
    </source>
</reference>
<gene>
    <name evidence="1" type="ORF">NCTC12965_00762</name>
</gene>
<sequence length="129" mass="14900">MQFSSLDSTGYFTVYTVEQKDVIPLTNFLNDFISWSELPEQERLSKATAFNNSSNSKSDIAITSGFVNYSYINKGPVNNDEKYHNKPVLMYSARVPYFGMKLERDWLMTKEDAKKLLDFIHKTANSVFE</sequence>
<dbReference type="EMBL" id="CABEEZ010000019">
    <property type="protein sequence ID" value="VTR19245.1"/>
    <property type="molecule type" value="Genomic_DNA"/>
</dbReference>
<proteinExistence type="predicted"/>
<accession>A0A4U9THU2</accession>
<evidence type="ECO:0000313" key="1">
    <source>
        <dbReference type="EMBL" id="VTR19245.1"/>
    </source>
</evidence>